<dbReference type="GO" id="GO:0007131">
    <property type="term" value="P:reciprocal meiotic recombination"/>
    <property type="evidence" value="ECO:0007669"/>
    <property type="project" value="InterPro"/>
</dbReference>
<dbReference type="InterPro" id="IPR042448">
    <property type="entry name" value="CCNB1IP1"/>
</dbReference>
<dbReference type="STRING" id="5539.A0A3E2H9U1"/>
<dbReference type="Gene3D" id="3.30.40.10">
    <property type="entry name" value="Zinc/RING finger domain, C3HC4 (zinc finger)"/>
    <property type="match status" value="1"/>
</dbReference>
<dbReference type="Proteomes" id="UP000258309">
    <property type="component" value="Unassembled WGS sequence"/>
</dbReference>
<protein>
    <recommendedName>
        <fullName evidence="4">RING-type domain-containing protein</fullName>
    </recommendedName>
</protein>
<feature type="non-terminal residue" evidence="5">
    <location>
        <position position="374"/>
    </location>
</feature>
<dbReference type="OMA" id="RKHMQTQ"/>
<dbReference type="SUPFAM" id="SSF57850">
    <property type="entry name" value="RING/U-box"/>
    <property type="match status" value="1"/>
</dbReference>
<accession>A0A3E2H9U1</accession>
<dbReference type="OrthoDB" id="441210at2759"/>
<proteinExistence type="predicted"/>
<feature type="domain" description="RING-type" evidence="4">
    <location>
        <begin position="12"/>
        <end position="54"/>
    </location>
</feature>
<dbReference type="PANTHER" id="PTHR14305">
    <property type="entry name" value="E3 UBIQUITIN-PROTEIN LIGASE CCNB1IP1"/>
    <property type="match status" value="1"/>
</dbReference>
<dbReference type="PROSITE" id="PS50089">
    <property type="entry name" value="ZF_RING_2"/>
    <property type="match status" value="1"/>
</dbReference>
<feature type="coiled-coil region" evidence="2">
    <location>
        <begin position="131"/>
        <end position="172"/>
    </location>
</feature>
<dbReference type="EMBL" id="NCSJ02000107">
    <property type="protein sequence ID" value="RFU30158.1"/>
    <property type="molecule type" value="Genomic_DNA"/>
</dbReference>
<dbReference type="GO" id="GO:0000795">
    <property type="term" value="C:synaptonemal complex"/>
    <property type="evidence" value="ECO:0007669"/>
    <property type="project" value="InterPro"/>
</dbReference>
<keyword evidence="2" id="KW-0175">Coiled coil</keyword>
<keyword evidence="1" id="KW-0863">Zinc-finger</keyword>
<keyword evidence="6" id="KW-1185">Reference proteome</keyword>
<gene>
    <name evidence="5" type="ORF">B7463_g6166</name>
</gene>
<evidence type="ECO:0000313" key="5">
    <source>
        <dbReference type="EMBL" id="RFU30158.1"/>
    </source>
</evidence>
<keyword evidence="1" id="KW-0862">Zinc</keyword>
<reference evidence="5 6" key="1">
    <citation type="submission" date="2018-05" db="EMBL/GenBank/DDBJ databases">
        <title>Draft genome sequence of Scytalidium lignicola DSM 105466, a ubiquitous saprotrophic fungus.</title>
        <authorList>
            <person name="Buettner E."/>
            <person name="Gebauer A.M."/>
            <person name="Hofrichter M."/>
            <person name="Liers C."/>
            <person name="Kellner H."/>
        </authorList>
    </citation>
    <scope>NUCLEOTIDE SEQUENCE [LARGE SCALE GENOMIC DNA]</scope>
    <source>
        <strain evidence="5 6">DSM 105466</strain>
    </source>
</reference>
<dbReference type="AlphaFoldDB" id="A0A3E2H9U1"/>
<evidence type="ECO:0000256" key="2">
    <source>
        <dbReference type="SAM" id="Coils"/>
    </source>
</evidence>
<feature type="region of interest" description="Disordered" evidence="3">
    <location>
        <begin position="311"/>
        <end position="330"/>
    </location>
</feature>
<dbReference type="GO" id="GO:0061630">
    <property type="term" value="F:ubiquitin protein ligase activity"/>
    <property type="evidence" value="ECO:0007669"/>
    <property type="project" value="InterPro"/>
</dbReference>
<comment type="caution">
    <text evidence="5">The sequence shown here is derived from an EMBL/GenBank/DDBJ whole genome shotgun (WGS) entry which is preliminary data.</text>
</comment>
<feature type="non-terminal residue" evidence="5">
    <location>
        <position position="1"/>
    </location>
</feature>
<dbReference type="GO" id="GO:0008270">
    <property type="term" value="F:zinc ion binding"/>
    <property type="evidence" value="ECO:0007669"/>
    <property type="project" value="UniProtKB-KW"/>
</dbReference>
<dbReference type="InterPro" id="IPR013083">
    <property type="entry name" value="Znf_RING/FYVE/PHD"/>
</dbReference>
<sequence length="374" mass="41218">MDYTLRCNSLECRKELNDHAVVTTCSHIFCIDCSNRCQLAGQNEVRRAVCPACDMQLTNPDDVVVTKLNPTEDYKTSVLSGLSPSIIMECAGRAMSFWAYQTTQEIVYQGYLAKNLTDKYSTLSMQVDKLIHDANSEIAALQNKLSGLQLDQENLRRKNEELAQAFREKSRKHMQTQELYDKLKRREMLGHVQHAASYAADNNVQVLATNRSSVENTTGLSQARNLSTPLPNPHKNAPTYPINVSEAISITNPRNRELGAVVGAWGGFGRENIRQDRSLQTPSSHRHPLVASTPHLSHPGFDIQQSILDGATQTQRRSTPNRPLFGTSGSSIPGLAGYGMSAGVKASNPMVTSAGGFTRPTIRSRGAFIFLPSL</sequence>
<dbReference type="Pfam" id="PF14634">
    <property type="entry name" value="zf-RING_5"/>
    <property type="match status" value="1"/>
</dbReference>
<evidence type="ECO:0000313" key="6">
    <source>
        <dbReference type="Proteomes" id="UP000258309"/>
    </source>
</evidence>
<dbReference type="PANTHER" id="PTHR14305:SF0">
    <property type="entry name" value="E3 UBIQUITIN-PROTEIN LIGASE CCNB1IP1"/>
    <property type="match status" value="1"/>
</dbReference>
<organism evidence="5 6">
    <name type="scientific">Scytalidium lignicola</name>
    <name type="common">Hyphomycete</name>
    <dbReference type="NCBI Taxonomy" id="5539"/>
    <lineage>
        <taxon>Eukaryota</taxon>
        <taxon>Fungi</taxon>
        <taxon>Dikarya</taxon>
        <taxon>Ascomycota</taxon>
        <taxon>Pezizomycotina</taxon>
        <taxon>Leotiomycetes</taxon>
        <taxon>Leotiomycetes incertae sedis</taxon>
        <taxon>Scytalidium</taxon>
    </lineage>
</organism>
<evidence type="ECO:0000256" key="3">
    <source>
        <dbReference type="SAM" id="MobiDB-lite"/>
    </source>
</evidence>
<dbReference type="InterPro" id="IPR001841">
    <property type="entry name" value="Znf_RING"/>
</dbReference>
<keyword evidence="1" id="KW-0479">Metal-binding</keyword>
<name>A0A3E2H9U1_SCYLI</name>
<evidence type="ECO:0000259" key="4">
    <source>
        <dbReference type="PROSITE" id="PS50089"/>
    </source>
</evidence>
<feature type="region of interest" description="Disordered" evidence="3">
    <location>
        <begin position="216"/>
        <end position="238"/>
    </location>
</feature>
<evidence type="ECO:0000256" key="1">
    <source>
        <dbReference type="PROSITE-ProRule" id="PRU00175"/>
    </source>
</evidence>
<feature type="compositionally biased region" description="Polar residues" evidence="3">
    <location>
        <begin position="216"/>
        <end position="229"/>
    </location>
</feature>